<evidence type="ECO:0000256" key="1">
    <source>
        <dbReference type="SAM" id="MobiDB-lite"/>
    </source>
</evidence>
<feature type="region of interest" description="Disordered" evidence="1">
    <location>
        <begin position="93"/>
        <end position="115"/>
    </location>
</feature>
<dbReference type="EMBL" id="VIGV01000001">
    <property type="protein sequence ID" value="TWS26616.1"/>
    <property type="molecule type" value="Genomic_DNA"/>
</dbReference>
<reference evidence="2 3" key="1">
    <citation type="submission" date="2019-08" db="EMBL/GenBank/DDBJ databases">
        <title>Tsukamurella conjunctivitidis sp. nov., Tsukamurella assacharolytica sp. nov. and Tsukamurella sputae sp. nov. isolated from patients with conjunctivitis, bacteraemia (lymphoma) and respiratory infection (sputum) in Hong Kong.</title>
        <authorList>
            <person name="Fok K.M.N."/>
            <person name="Fong J.Y.H."/>
        </authorList>
    </citation>
    <scope>NUCLEOTIDE SEQUENCE [LARGE SCALE GENOMIC DNA]</scope>
    <source>
        <strain evidence="2 3">HKU70</strain>
    </source>
</reference>
<name>A0A5C5RU88_9ACTN</name>
<evidence type="ECO:0000313" key="2">
    <source>
        <dbReference type="EMBL" id="TWS26616.1"/>
    </source>
</evidence>
<evidence type="ECO:0000313" key="3">
    <source>
        <dbReference type="Proteomes" id="UP000319792"/>
    </source>
</evidence>
<dbReference type="AlphaFoldDB" id="A0A5C5RU88"/>
<gene>
    <name evidence="2" type="ORF">FK268_05185</name>
</gene>
<proteinExistence type="predicted"/>
<dbReference type="Proteomes" id="UP000319792">
    <property type="component" value="Unassembled WGS sequence"/>
</dbReference>
<accession>A0A5C5RU88</accession>
<dbReference type="InterPro" id="IPR024384">
    <property type="entry name" value="DUF2742"/>
</dbReference>
<dbReference type="Pfam" id="PF10888">
    <property type="entry name" value="DUF2742"/>
    <property type="match status" value="1"/>
</dbReference>
<sequence>MEKVTVESIRAWAAENNLLPTPGSARAGSREVSFSIALRWIAPFLENCPSAPPPAFSPQWIDEPDEQVRFVGVLVAALLWALHTEVRQDALSDASQAVAEGVRDTTPTPASSARHVAAEAAQAPFLYPPARRSSAA</sequence>
<comment type="caution">
    <text evidence="2">The sequence shown here is derived from an EMBL/GenBank/DDBJ whole genome shotgun (WGS) entry which is preliminary data.</text>
</comment>
<protein>
    <submittedName>
        <fullName evidence="2">DUF2742 domain-containing protein</fullName>
    </submittedName>
</protein>
<keyword evidence="3" id="KW-1185">Reference proteome</keyword>
<dbReference type="RefSeq" id="WP_146431715.1">
    <property type="nucleotide sequence ID" value="NZ_VIGV01000001.1"/>
</dbReference>
<organism evidence="2 3">
    <name type="scientific">Tsukamurella sputi</name>
    <dbReference type="NCBI Taxonomy" id="2591848"/>
    <lineage>
        <taxon>Bacteria</taxon>
        <taxon>Bacillati</taxon>
        <taxon>Actinomycetota</taxon>
        <taxon>Actinomycetes</taxon>
        <taxon>Mycobacteriales</taxon>
        <taxon>Tsukamurellaceae</taxon>
        <taxon>Tsukamurella</taxon>
    </lineage>
</organism>